<evidence type="ECO:0000313" key="3">
    <source>
        <dbReference type="Proteomes" id="UP000239709"/>
    </source>
</evidence>
<dbReference type="InterPro" id="IPR001279">
    <property type="entry name" value="Metallo-B-lactamas"/>
</dbReference>
<dbReference type="InterPro" id="IPR036866">
    <property type="entry name" value="RibonucZ/Hydroxyglut_hydro"/>
</dbReference>
<evidence type="ECO:0000313" key="2">
    <source>
        <dbReference type="EMBL" id="AVO34077.1"/>
    </source>
</evidence>
<dbReference type="Gene3D" id="3.60.15.10">
    <property type="entry name" value="Ribonuclease Z/Hydroxyacylglutathione hydrolase-like"/>
    <property type="match status" value="1"/>
</dbReference>
<dbReference type="EMBL" id="CP027666">
    <property type="protein sequence ID" value="AVO34077.1"/>
    <property type="molecule type" value="Genomic_DNA"/>
</dbReference>
<organism evidence="2 3">
    <name type="scientific">Ottowia oryzae</name>
    <dbReference type="NCBI Taxonomy" id="2109914"/>
    <lineage>
        <taxon>Bacteria</taxon>
        <taxon>Pseudomonadati</taxon>
        <taxon>Pseudomonadota</taxon>
        <taxon>Betaproteobacteria</taxon>
        <taxon>Burkholderiales</taxon>
        <taxon>Comamonadaceae</taxon>
        <taxon>Ottowia</taxon>
    </lineage>
</organism>
<dbReference type="Pfam" id="PF00753">
    <property type="entry name" value="Lactamase_B"/>
    <property type="match status" value="1"/>
</dbReference>
<dbReference type="InterPro" id="IPR050662">
    <property type="entry name" value="Sec-metab_biosynth-thioest"/>
</dbReference>
<keyword evidence="2" id="KW-0378">Hydrolase</keyword>
<reference evidence="2 3" key="1">
    <citation type="submission" date="2018-03" db="EMBL/GenBank/DDBJ databases">
        <title>Genome sequencing of Ottowia sp.</title>
        <authorList>
            <person name="Kim S.-J."/>
            <person name="Heo J."/>
            <person name="Kwon S.-W."/>
        </authorList>
    </citation>
    <scope>NUCLEOTIDE SEQUENCE [LARGE SCALE GENOMIC DNA]</scope>
    <source>
        <strain evidence="2 3">KADR8-3</strain>
    </source>
</reference>
<dbReference type="SUPFAM" id="SSF56281">
    <property type="entry name" value="Metallo-hydrolase/oxidoreductase"/>
    <property type="match status" value="1"/>
</dbReference>
<gene>
    <name evidence="2" type="ORF">C6570_07325</name>
</gene>
<keyword evidence="3" id="KW-1185">Reference proteome</keyword>
<dbReference type="Proteomes" id="UP000239709">
    <property type="component" value="Chromosome"/>
</dbReference>
<name>A0A2S0ME15_9BURK</name>
<dbReference type="SMART" id="SM00849">
    <property type="entry name" value="Lactamase_B"/>
    <property type="match status" value="1"/>
</dbReference>
<protein>
    <submittedName>
        <fullName evidence="2">MBL fold metallo-hydrolase</fullName>
    </submittedName>
</protein>
<dbReference type="AlphaFoldDB" id="A0A2S0ME15"/>
<dbReference type="PANTHER" id="PTHR23131:SF0">
    <property type="entry name" value="ENDORIBONUCLEASE LACTB2"/>
    <property type="match status" value="1"/>
</dbReference>
<dbReference type="OrthoDB" id="2971563at2"/>
<proteinExistence type="predicted"/>
<evidence type="ECO:0000259" key="1">
    <source>
        <dbReference type="SMART" id="SM00849"/>
    </source>
</evidence>
<dbReference type="CDD" id="cd06262">
    <property type="entry name" value="metallo-hydrolase-like_MBL-fold"/>
    <property type="match status" value="1"/>
</dbReference>
<dbReference type="KEGG" id="otk:C6570_07325"/>
<sequence length="313" mass="34223">MPALPPDLIVCERDWLSSNNLLCLGDAPAVIDTGHVKAAGDTLRLVRQHLQEQALGQHPLARIAHTHLHSDHCGGTGALQKAWPGAETWVPQPSLADVHNWDEAALSFGDTAQRCDRFGAQHALVPGHTVRLGARDWDIHAAPGHDNLAVLLFQPNTGVLMAGDAMWEHGVGVIFPHIDGVAGFEPFLHTLELIERLAPRVVVPGHGALFTRDNGALDAALARARSRVQYFIDHPAQHAAYAAKVLIKYQMLDVEAMALADFHAWLEAAPALRKLHQQHRPDLGWHDWLESLLAPLFDKGVLRRTATHVLDGA</sequence>
<feature type="domain" description="Metallo-beta-lactamase" evidence="1">
    <location>
        <begin position="16"/>
        <end position="206"/>
    </location>
</feature>
<dbReference type="PANTHER" id="PTHR23131">
    <property type="entry name" value="ENDORIBONUCLEASE LACTB2"/>
    <property type="match status" value="1"/>
</dbReference>
<dbReference type="RefSeq" id="WP_106702632.1">
    <property type="nucleotide sequence ID" value="NZ_CP027666.1"/>
</dbReference>
<accession>A0A2S0ME15</accession>
<dbReference type="GO" id="GO:0016787">
    <property type="term" value="F:hydrolase activity"/>
    <property type="evidence" value="ECO:0007669"/>
    <property type="project" value="UniProtKB-KW"/>
</dbReference>